<dbReference type="Proteomes" id="UP000219669">
    <property type="component" value="Unassembled WGS sequence"/>
</dbReference>
<sequence length="192" mass="20072">MKTQFLSLIIGSLMLAACNGQPSGGVAAAPQASAPAESVAVQPAETAPAELKSKNGKIAIAVSGAFADKLGDATMLPENVQAEELLLLQHDTDKNIGIYAIQAGEVADGKAYLNKLAQAIKNDAALKNSQANLTENQLTYHFSQTDESGETALNESCLVAVQDKQVYNVCATSEDADLAALDEIISKVRIEP</sequence>
<dbReference type="RefSeq" id="WP_097113647.1">
    <property type="nucleotide sequence ID" value="NZ_CP083931.1"/>
</dbReference>
<gene>
    <name evidence="1" type="ORF">SAMN02746062_00572</name>
</gene>
<proteinExistence type="predicted"/>
<evidence type="ECO:0000313" key="2">
    <source>
        <dbReference type="Proteomes" id="UP000219669"/>
    </source>
</evidence>
<dbReference type="EMBL" id="OCNF01000003">
    <property type="protein sequence ID" value="SOD66282.1"/>
    <property type="molecule type" value="Genomic_DNA"/>
</dbReference>
<accession>A0A286E5V3</accession>
<dbReference type="PROSITE" id="PS51257">
    <property type="entry name" value="PROKAR_LIPOPROTEIN"/>
    <property type="match status" value="1"/>
</dbReference>
<name>A0A286E5V3_9NEIS</name>
<evidence type="ECO:0000313" key="1">
    <source>
        <dbReference type="EMBL" id="SOD66282.1"/>
    </source>
</evidence>
<organism evidence="1 2">
    <name type="scientific">Alysiella filiformis DSM 16848</name>
    <dbReference type="NCBI Taxonomy" id="1120981"/>
    <lineage>
        <taxon>Bacteria</taxon>
        <taxon>Pseudomonadati</taxon>
        <taxon>Pseudomonadota</taxon>
        <taxon>Betaproteobacteria</taxon>
        <taxon>Neisseriales</taxon>
        <taxon>Neisseriaceae</taxon>
        <taxon>Alysiella</taxon>
    </lineage>
</organism>
<keyword evidence="2" id="KW-1185">Reference proteome</keyword>
<reference evidence="1 2" key="1">
    <citation type="submission" date="2017-09" db="EMBL/GenBank/DDBJ databases">
        <authorList>
            <person name="Ehlers B."/>
            <person name="Leendertz F.H."/>
        </authorList>
    </citation>
    <scope>NUCLEOTIDE SEQUENCE [LARGE SCALE GENOMIC DNA]</scope>
    <source>
        <strain evidence="1 2">DSM 16848</strain>
    </source>
</reference>
<protein>
    <recommendedName>
        <fullName evidence="3">Lipoprotein</fullName>
    </recommendedName>
</protein>
<evidence type="ECO:0008006" key="3">
    <source>
        <dbReference type="Google" id="ProtNLM"/>
    </source>
</evidence>
<dbReference type="AlphaFoldDB" id="A0A286E5V3"/>